<evidence type="ECO:0000313" key="1">
    <source>
        <dbReference type="EMBL" id="MBT0995467.1"/>
    </source>
</evidence>
<proteinExistence type="predicted"/>
<sequence>MTETAQRLAVGWCHGCGTLQLRDEMPMAWMPWSEKVEPACVSGDGEPWGMGVWDKGEHDAACPTVAIARAREVDWTPVFDECTCGGADDSLDDED</sequence>
<dbReference type="Proteomes" id="UP000722125">
    <property type="component" value="Unassembled WGS sequence"/>
</dbReference>
<comment type="caution">
    <text evidence="1">The sequence shown here is derived from an EMBL/GenBank/DDBJ whole genome shotgun (WGS) entry which is preliminary data.</text>
</comment>
<protein>
    <submittedName>
        <fullName evidence="1">Uncharacterized protein</fullName>
    </submittedName>
</protein>
<keyword evidence="2" id="KW-1185">Reference proteome</keyword>
<name>A0ABS5U255_9CELL</name>
<organism evidence="1 2">
    <name type="scientific">Cellulomonas fulva</name>
    <dbReference type="NCBI Taxonomy" id="2835530"/>
    <lineage>
        <taxon>Bacteria</taxon>
        <taxon>Bacillati</taxon>
        <taxon>Actinomycetota</taxon>
        <taxon>Actinomycetes</taxon>
        <taxon>Micrococcales</taxon>
        <taxon>Cellulomonadaceae</taxon>
        <taxon>Cellulomonas</taxon>
    </lineage>
</organism>
<accession>A0ABS5U255</accession>
<reference evidence="1 2" key="1">
    <citation type="submission" date="2021-05" db="EMBL/GenBank/DDBJ databases">
        <title>Description of Cellulomonas sp. DKR-3 sp. nov.</title>
        <authorList>
            <person name="Dahal R.H."/>
            <person name="Chaudhary D.K."/>
        </authorList>
    </citation>
    <scope>NUCLEOTIDE SEQUENCE [LARGE SCALE GENOMIC DNA]</scope>
    <source>
        <strain evidence="1 2">DKR-3</strain>
    </source>
</reference>
<evidence type="ECO:0000313" key="2">
    <source>
        <dbReference type="Proteomes" id="UP000722125"/>
    </source>
</evidence>
<dbReference type="EMBL" id="JAHBOH010000002">
    <property type="protein sequence ID" value="MBT0995467.1"/>
    <property type="molecule type" value="Genomic_DNA"/>
</dbReference>
<dbReference type="RefSeq" id="WP_214352444.1">
    <property type="nucleotide sequence ID" value="NZ_JAHBOH010000002.1"/>
</dbReference>
<gene>
    <name evidence="1" type="ORF">KIN34_14365</name>
</gene>